<keyword evidence="3" id="KW-0805">Transcription regulation</keyword>
<name>A0ABD5ZFG0_9EURY</name>
<dbReference type="Pfam" id="PF04967">
    <property type="entry name" value="HTH_10"/>
    <property type="match status" value="1"/>
</dbReference>
<dbReference type="InterPro" id="IPR036388">
    <property type="entry name" value="WH-like_DNA-bd_sf"/>
</dbReference>
<accession>A0ABD5ZFG0</accession>
<evidence type="ECO:0000259" key="6">
    <source>
        <dbReference type="PROSITE" id="PS50110"/>
    </source>
</evidence>
<evidence type="ECO:0000313" key="8">
    <source>
        <dbReference type="Proteomes" id="UP001596481"/>
    </source>
</evidence>
<dbReference type="EMBL" id="JBHTAA010000005">
    <property type="protein sequence ID" value="MFC7203742.1"/>
    <property type="molecule type" value="Genomic_DNA"/>
</dbReference>
<evidence type="ECO:0000256" key="3">
    <source>
        <dbReference type="ARBA" id="ARBA00023015"/>
    </source>
</evidence>
<dbReference type="InterPro" id="IPR013971">
    <property type="entry name" value="HalX_domain"/>
</dbReference>
<dbReference type="Pfam" id="PF13185">
    <property type="entry name" value="GAF_2"/>
    <property type="match status" value="1"/>
</dbReference>
<dbReference type="InterPro" id="IPR003018">
    <property type="entry name" value="GAF"/>
</dbReference>
<evidence type="ECO:0000256" key="5">
    <source>
        <dbReference type="PROSITE-ProRule" id="PRU00169"/>
    </source>
</evidence>
<dbReference type="PANTHER" id="PTHR34236:SF1">
    <property type="entry name" value="DIMETHYL SULFOXIDE REDUCTASE TRANSCRIPTIONAL ACTIVATOR"/>
    <property type="match status" value="1"/>
</dbReference>
<comment type="caution">
    <text evidence="7">The sequence shown here is derived from an EMBL/GenBank/DDBJ whole genome shotgun (WGS) entry which is preliminary data.</text>
</comment>
<proteinExistence type="predicted"/>
<feature type="modified residue" description="4-aspartylphosphate" evidence="5">
    <location>
        <position position="67"/>
    </location>
</feature>
<dbReference type="RefSeq" id="WP_390223077.1">
    <property type="nucleotide sequence ID" value="NZ_JBHTAA010000005.1"/>
</dbReference>
<dbReference type="InterPro" id="IPR029016">
    <property type="entry name" value="GAF-like_dom_sf"/>
</dbReference>
<dbReference type="CDD" id="cd00156">
    <property type="entry name" value="REC"/>
    <property type="match status" value="1"/>
</dbReference>
<dbReference type="InterPro" id="IPR007050">
    <property type="entry name" value="HTH_bacterioopsin"/>
</dbReference>
<keyword evidence="5" id="KW-0597">Phosphoprotein</keyword>
<feature type="domain" description="Response regulatory" evidence="6">
    <location>
        <begin position="19"/>
        <end position="129"/>
    </location>
</feature>
<dbReference type="InterPro" id="IPR011006">
    <property type="entry name" value="CheY-like_superfamily"/>
</dbReference>
<dbReference type="PROSITE" id="PS50110">
    <property type="entry name" value="RESPONSE_REGULATORY"/>
    <property type="match status" value="1"/>
</dbReference>
<evidence type="ECO:0000256" key="1">
    <source>
        <dbReference type="ARBA" id="ARBA00022679"/>
    </source>
</evidence>
<dbReference type="Pfam" id="PF08663">
    <property type="entry name" value="HalX"/>
    <property type="match status" value="1"/>
</dbReference>
<keyword evidence="1" id="KW-0808">Transferase</keyword>
<evidence type="ECO:0000256" key="4">
    <source>
        <dbReference type="ARBA" id="ARBA00023163"/>
    </source>
</evidence>
<dbReference type="InterPro" id="IPR001789">
    <property type="entry name" value="Sig_transdc_resp-reg_receiver"/>
</dbReference>
<dbReference type="InterPro" id="IPR031803">
    <property type="entry name" value="BAT_GAF/HTH-assoc"/>
</dbReference>
<dbReference type="SUPFAM" id="SSF52172">
    <property type="entry name" value="CheY-like"/>
    <property type="match status" value="1"/>
</dbReference>
<keyword evidence="8" id="KW-1185">Reference proteome</keyword>
<protein>
    <submittedName>
        <fullName evidence="7">Bacterio-opsin activator domain-containing protein</fullName>
    </submittedName>
</protein>
<keyword evidence="4" id="KW-0804">Transcription</keyword>
<dbReference type="Gene3D" id="1.10.10.10">
    <property type="entry name" value="Winged helix-like DNA-binding domain superfamily/Winged helix DNA-binding domain"/>
    <property type="match status" value="1"/>
</dbReference>
<organism evidence="7 8">
    <name type="scientific">Haloferax namakaokahaiae</name>
    <dbReference type="NCBI Taxonomy" id="1748331"/>
    <lineage>
        <taxon>Archaea</taxon>
        <taxon>Methanobacteriati</taxon>
        <taxon>Methanobacteriota</taxon>
        <taxon>Stenosarchaea group</taxon>
        <taxon>Halobacteria</taxon>
        <taxon>Halobacteriales</taxon>
        <taxon>Haloferacaceae</taxon>
        <taxon>Haloferax</taxon>
    </lineage>
</organism>
<dbReference type="PANTHER" id="PTHR34236">
    <property type="entry name" value="DIMETHYL SULFOXIDE REDUCTASE TRANSCRIPTIONAL ACTIVATOR"/>
    <property type="match status" value="1"/>
</dbReference>
<dbReference type="Pfam" id="PF00072">
    <property type="entry name" value="Response_reg"/>
    <property type="match status" value="1"/>
</dbReference>
<gene>
    <name evidence="7" type="ORF">ACFQJC_09460</name>
</gene>
<dbReference type="Gene3D" id="3.30.450.40">
    <property type="match status" value="1"/>
</dbReference>
<dbReference type="SMART" id="SM00448">
    <property type="entry name" value="REC"/>
    <property type="match status" value="1"/>
</dbReference>
<keyword evidence="2" id="KW-0418">Kinase</keyword>
<evidence type="ECO:0000313" key="7">
    <source>
        <dbReference type="EMBL" id="MFC7203742.1"/>
    </source>
</evidence>
<dbReference type="SUPFAM" id="SSF55781">
    <property type="entry name" value="GAF domain-like"/>
    <property type="match status" value="1"/>
</dbReference>
<dbReference type="GO" id="GO:0016301">
    <property type="term" value="F:kinase activity"/>
    <property type="evidence" value="ECO:0007669"/>
    <property type="project" value="UniProtKB-KW"/>
</dbReference>
<reference evidence="7 8" key="1">
    <citation type="journal article" date="2019" name="Int. J. Syst. Evol. Microbiol.">
        <title>The Global Catalogue of Microorganisms (GCM) 10K type strain sequencing project: providing services to taxonomists for standard genome sequencing and annotation.</title>
        <authorList>
            <consortium name="The Broad Institute Genomics Platform"/>
            <consortium name="The Broad Institute Genome Sequencing Center for Infectious Disease"/>
            <person name="Wu L."/>
            <person name="Ma J."/>
        </authorList>
    </citation>
    <scope>NUCLEOTIDE SEQUENCE [LARGE SCALE GENOMIC DNA]</scope>
    <source>
        <strain evidence="7 8">DSM 29988</strain>
    </source>
</reference>
<evidence type="ECO:0000256" key="2">
    <source>
        <dbReference type="ARBA" id="ARBA00022777"/>
    </source>
</evidence>
<dbReference type="AlphaFoldDB" id="A0ABD5ZFG0"/>
<sequence>METERSARETPPQRAAEPFVLVVDDDEDLADTCQYWLDRGRYTVETAYGGAEALSQLGDHVDVVLLDRRMPSVSGDDVLEAIRERDLDCRVAMMTAVEPDTDIVEMPFDAYLVKPVSESQVTETVEELLVRAGFEREVRDYFALESTHEALENRAAEELRDPGVLDELQEQLDAARSEHEAAIELRERQLDRLGKVNDLLRTVDKGLVDAHTRDEIEQTVCEAVADAHLGVCIARRTAASGGLRCTAAAGVEHEPTDIDFSTLTDSLDLHELDDIRVFDPVPDAHRDEVFNGQAKTVELVALCVPIAYQETIYGALFVYDERDHFDEDHVAVFTELGETIGNGINAAESKRLLNGDSVVELEFTLGGDSGTLAEVSEYVGCSLSLDGVAQVGERATCFVTVRGAPIEDIVETAEDHEGITSVRVVTEGDEEAVVELRLTEESILVTAMHYGASIEAFELSNGTGTFVVHVAPDADHGAIVEGLSGPFSDATVVAKREVERRTKSAESFRRDLDDKLTSRQGAVLETAFVSGYFDWPRGSTAEEVADALGISPPTLHEHLRTAERKLIETYYSDREPAVRDD</sequence>
<dbReference type="Pfam" id="PF15915">
    <property type="entry name" value="BAT"/>
    <property type="match status" value="1"/>
</dbReference>
<dbReference type="Gene3D" id="3.40.50.2300">
    <property type="match status" value="1"/>
</dbReference>
<dbReference type="Proteomes" id="UP001596481">
    <property type="component" value="Unassembled WGS sequence"/>
</dbReference>